<dbReference type="PANTHER" id="PTHR32060:SF30">
    <property type="entry name" value="CARBOXY-TERMINAL PROCESSING PROTEASE CTPA"/>
    <property type="match status" value="1"/>
</dbReference>
<dbReference type="InterPro" id="IPR002477">
    <property type="entry name" value="Peptidoglycan-bd-like"/>
</dbReference>
<protein>
    <submittedName>
        <fullName evidence="8">S41 family peptidase</fullName>
    </submittedName>
</protein>
<keyword evidence="4 5" id="KW-0720">Serine protease</keyword>
<dbReference type="Pfam" id="PF22694">
    <property type="entry name" value="CtpB_N-like"/>
    <property type="match status" value="1"/>
</dbReference>
<dbReference type="Pfam" id="PF03572">
    <property type="entry name" value="Peptidase_S41"/>
    <property type="match status" value="1"/>
</dbReference>
<dbReference type="NCBIfam" id="TIGR00225">
    <property type="entry name" value="prc"/>
    <property type="match status" value="1"/>
</dbReference>
<dbReference type="SUPFAM" id="SSF50156">
    <property type="entry name" value="PDZ domain-like"/>
    <property type="match status" value="1"/>
</dbReference>
<dbReference type="SMART" id="SM00245">
    <property type="entry name" value="TSPc"/>
    <property type="match status" value="1"/>
</dbReference>
<comment type="similarity">
    <text evidence="1 5">Belongs to the peptidase S41A family.</text>
</comment>
<keyword evidence="9" id="KW-1185">Reference proteome</keyword>
<dbReference type="SUPFAM" id="SSF52096">
    <property type="entry name" value="ClpP/crotonase"/>
    <property type="match status" value="1"/>
</dbReference>
<evidence type="ECO:0000256" key="3">
    <source>
        <dbReference type="ARBA" id="ARBA00022801"/>
    </source>
</evidence>
<dbReference type="PROSITE" id="PS50106">
    <property type="entry name" value="PDZ"/>
    <property type="match status" value="1"/>
</dbReference>
<reference evidence="9" key="1">
    <citation type="journal article" date="2019" name="Int. J. Syst. Evol. Microbiol.">
        <title>The Global Catalogue of Microorganisms (GCM) 10K type strain sequencing project: providing services to taxonomists for standard genome sequencing and annotation.</title>
        <authorList>
            <consortium name="The Broad Institute Genomics Platform"/>
            <consortium name="The Broad Institute Genome Sequencing Center for Infectious Disease"/>
            <person name="Wu L."/>
            <person name="Ma J."/>
        </authorList>
    </citation>
    <scope>NUCLEOTIDE SEQUENCE [LARGE SCALE GENOMIC DNA]</scope>
    <source>
        <strain evidence="9">PCU 280</strain>
    </source>
</reference>
<dbReference type="Gene3D" id="2.30.42.10">
    <property type="match status" value="1"/>
</dbReference>
<keyword evidence="6" id="KW-0812">Transmembrane</keyword>
<sequence length="485" mass="52009">MQVRGRAVAAIVMLSVLASVIVTIFVTDKLEEVPVAASTSVAAAADRGTQLTDDELKQLNTVLDLLQTQYVTEVDRDELIDGAISGMMNALNDPYSVYMEAEVASKFSQSIEGSFSGIGAEVALENGQIVVVSPIKGSPAERGGLLAKDIILSVNGESLTGLTLQEAVNLIRGEKGTKAKLEVMRAGNSEPIAVVLIRDDIDIETVYSRIDENGVGVIEITQFSLNTAERFTEELAALEDKGIMGLVIDVRNNPGGVLQDVVAIAQLMMEQGKVVVQVEDRSGKRDKTFAEGGEKKDYPIVVVTNGGSASASEILAGALQEAAGATVVGEQTYGKGTVQVSFNQLFDDGGLIKMTIAKWLTPNGNWINEKGVTPNVIVEPPAIYSVARLNLTEELKEDQLSEKIRSVQIMLEALGYEVDRTDGYFSANTAEAVRKFQRDHGLKSTGIVDTTTASKLEEKVIAFIRDDANDPQMQKALEIAAGKKQ</sequence>
<evidence type="ECO:0000256" key="6">
    <source>
        <dbReference type="SAM" id="Phobius"/>
    </source>
</evidence>
<evidence type="ECO:0000256" key="1">
    <source>
        <dbReference type="ARBA" id="ARBA00009179"/>
    </source>
</evidence>
<dbReference type="Gene3D" id="3.30.750.44">
    <property type="match status" value="1"/>
</dbReference>
<evidence type="ECO:0000313" key="8">
    <source>
        <dbReference type="EMBL" id="MFC6334857.1"/>
    </source>
</evidence>
<dbReference type="SMART" id="SM00228">
    <property type="entry name" value="PDZ"/>
    <property type="match status" value="1"/>
</dbReference>
<keyword evidence="6" id="KW-0472">Membrane</keyword>
<organism evidence="8 9">
    <name type="scientific">Paenibacillus septentrionalis</name>
    <dbReference type="NCBI Taxonomy" id="429342"/>
    <lineage>
        <taxon>Bacteria</taxon>
        <taxon>Bacillati</taxon>
        <taxon>Bacillota</taxon>
        <taxon>Bacilli</taxon>
        <taxon>Bacillales</taxon>
        <taxon>Paenibacillaceae</taxon>
        <taxon>Paenibacillus</taxon>
    </lineage>
</organism>
<dbReference type="InterPro" id="IPR005151">
    <property type="entry name" value="Tail-specific_protease"/>
</dbReference>
<dbReference type="Pfam" id="PF17820">
    <property type="entry name" value="PDZ_6"/>
    <property type="match status" value="1"/>
</dbReference>
<feature type="domain" description="PDZ" evidence="7">
    <location>
        <begin position="104"/>
        <end position="172"/>
    </location>
</feature>
<dbReference type="InterPro" id="IPR055210">
    <property type="entry name" value="CtpA/B_N"/>
</dbReference>
<proteinExistence type="inferred from homology"/>
<dbReference type="CDD" id="cd06782">
    <property type="entry name" value="cpPDZ_CPP-like"/>
    <property type="match status" value="1"/>
</dbReference>
<name>A0ABW1V808_9BACL</name>
<comment type="caution">
    <text evidence="8">The sequence shown here is derived from an EMBL/GenBank/DDBJ whole genome shotgun (WGS) entry which is preliminary data.</text>
</comment>
<accession>A0ABW1V808</accession>
<dbReference type="Gene3D" id="3.90.226.10">
    <property type="entry name" value="2-enoyl-CoA Hydratase, Chain A, domain 1"/>
    <property type="match status" value="1"/>
</dbReference>
<dbReference type="Gene3D" id="1.10.101.10">
    <property type="entry name" value="PGBD-like superfamily/PGBD"/>
    <property type="match status" value="1"/>
</dbReference>
<evidence type="ECO:0000256" key="2">
    <source>
        <dbReference type="ARBA" id="ARBA00022670"/>
    </source>
</evidence>
<evidence type="ECO:0000259" key="7">
    <source>
        <dbReference type="PROSITE" id="PS50106"/>
    </source>
</evidence>
<dbReference type="InterPro" id="IPR041489">
    <property type="entry name" value="PDZ_6"/>
</dbReference>
<keyword evidence="2 5" id="KW-0645">Protease</keyword>
<dbReference type="Pfam" id="PF01471">
    <property type="entry name" value="PG_binding_1"/>
    <property type="match status" value="1"/>
</dbReference>
<evidence type="ECO:0000256" key="5">
    <source>
        <dbReference type="RuleBase" id="RU004404"/>
    </source>
</evidence>
<dbReference type="InterPro" id="IPR036365">
    <property type="entry name" value="PGBD-like_sf"/>
</dbReference>
<evidence type="ECO:0000313" key="9">
    <source>
        <dbReference type="Proteomes" id="UP001596233"/>
    </source>
</evidence>
<dbReference type="RefSeq" id="WP_379237823.1">
    <property type="nucleotide sequence ID" value="NZ_JBHSTE010000008.1"/>
</dbReference>
<dbReference type="InterPro" id="IPR001478">
    <property type="entry name" value="PDZ"/>
</dbReference>
<dbReference type="EMBL" id="JBHSTE010000008">
    <property type="protein sequence ID" value="MFC6334857.1"/>
    <property type="molecule type" value="Genomic_DNA"/>
</dbReference>
<evidence type="ECO:0000256" key="4">
    <source>
        <dbReference type="ARBA" id="ARBA00022825"/>
    </source>
</evidence>
<dbReference type="CDD" id="cd07560">
    <property type="entry name" value="Peptidase_S41_CPP"/>
    <property type="match status" value="1"/>
</dbReference>
<keyword evidence="3 5" id="KW-0378">Hydrolase</keyword>
<dbReference type="InterPro" id="IPR036366">
    <property type="entry name" value="PGBDSf"/>
</dbReference>
<dbReference type="PANTHER" id="PTHR32060">
    <property type="entry name" value="TAIL-SPECIFIC PROTEASE"/>
    <property type="match status" value="1"/>
</dbReference>
<gene>
    <name evidence="8" type="ORF">ACFP56_19685</name>
</gene>
<dbReference type="InterPro" id="IPR004447">
    <property type="entry name" value="Peptidase_S41A"/>
</dbReference>
<dbReference type="Proteomes" id="UP001596233">
    <property type="component" value="Unassembled WGS sequence"/>
</dbReference>
<dbReference type="InterPro" id="IPR029045">
    <property type="entry name" value="ClpP/crotonase-like_dom_sf"/>
</dbReference>
<keyword evidence="6" id="KW-1133">Transmembrane helix</keyword>
<dbReference type="InterPro" id="IPR036034">
    <property type="entry name" value="PDZ_sf"/>
</dbReference>
<feature type="transmembrane region" description="Helical" evidence="6">
    <location>
        <begin position="7"/>
        <end position="26"/>
    </location>
</feature>
<dbReference type="SUPFAM" id="SSF47090">
    <property type="entry name" value="PGBD-like"/>
    <property type="match status" value="1"/>
</dbReference>